<evidence type="ECO:0000259" key="3">
    <source>
        <dbReference type="Pfam" id="PF18417"/>
    </source>
</evidence>
<dbReference type="InterPro" id="IPR041173">
    <property type="entry name" value="LodA_C"/>
</dbReference>
<dbReference type="EMBL" id="CAJVPV010007728">
    <property type="protein sequence ID" value="CAG8622264.1"/>
    <property type="molecule type" value="Genomic_DNA"/>
</dbReference>
<dbReference type="PANTHER" id="PTHR34400:SF4">
    <property type="entry name" value="MEMBRANE PROTEIN"/>
    <property type="match status" value="1"/>
</dbReference>
<evidence type="ECO:0000259" key="1">
    <source>
        <dbReference type="Pfam" id="PF12902"/>
    </source>
</evidence>
<gene>
    <name evidence="4" type="ORF">AMORRO_LOCUS8713</name>
</gene>
<evidence type="ECO:0000313" key="4">
    <source>
        <dbReference type="EMBL" id="CAG8622264.1"/>
    </source>
</evidence>
<dbReference type="Pfam" id="PF12902">
    <property type="entry name" value="Ferritin-like"/>
    <property type="match status" value="1"/>
</dbReference>
<dbReference type="SUPFAM" id="SSF47240">
    <property type="entry name" value="Ferritin-like"/>
    <property type="match status" value="1"/>
</dbReference>
<proteinExistence type="predicted"/>
<dbReference type="PANTHER" id="PTHR34400">
    <property type="match status" value="1"/>
</dbReference>
<feature type="domain" description="Iminophenyl-pyruvate dimer synthase" evidence="1">
    <location>
        <begin position="448"/>
        <end position="654"/>
    </location>
</feature>
<keyword evidence="5" id="KW-1185">Reference proteome</keyword>
<feature type="domain" description="L-lysine epsilon oxidase C-terminal" evidence="3">
    <location>
        <begin position="278"/>
        <end position="359"/>
    </location>
</feature>
<evidence type="ECO:0000313" key="5">
    <source>
        <dbReference type="Proteomes" id="UP000789342"/>
    </source>
</evidence>
<dbReference type="Pfam" id="PF17990">
    <property type="entry name" value="LodA_N"/>
    <property type="match status" value="1"/>
</dbReference>
<comment type="caution">
    <text evidence="4">The sequence shown here is derived from an EMBL/GenBank/DDBJ whole genome shotgun (WGS) entry which is preliminary data.</text>
</comment>
<dbReference type="Pfam" id="PF18417">
    <property type="entry name" value="LodA_C"/>
    <property type="match status" value="1"/>
</dbReference>
<dbReference type="Proteomes" id="UP000789342">
    <property type="component" value="Unassembled WGS sequence"/>
</dbReference>
<dbReference type="InterPro" id="IPR012347">
    <property type="entry name" value="Ferritin-like"/>
</dbReference>
<reference evidence="4" key="1">
    <citation type="submission" date="2021-06" db="EMBL/GenBank/DDBJ databases">
        <authorList>
            <person name="Kallberg Y."/>
            <person name="Tangrot J."/>
            <person name="Rosling A."/>
        </authorList>
    </citation>
    <scope>NUCLEOTIDE SEQUENCE</scope>
    <source>
        <strain evidence="4">CL551</strain>
    </source>
</reference>
<dbReference type="AlphaFoldDB" id="A0A9N9D426"/>
<dbReference type="InterPro" id="IPR026820">
    <property type="entry name" value="VioB/RebD_dom"/>
</dbReference>
<dbReference type="InterPro" id="IPR041168">
    <property type="entry name" value="LodA_N"/>
</dbReference>
<protein>
    <submittedName>
        <fullName evidence="4">14995_t:CDS:1</fullName>
    </submittedName>
</protein>
<evidence type="ECO:0000259" key="2">
    <source>
        <dbReference type="Pfam" id="PF17990"/>
    </source>
</evidence>
<accession>A0A9N9D426</accession>
<dbReference type="OrthoDB" id="2411172at2759"/>
<dbReference type="Gene3D" id="1.20.1260.10">
    <property type="match status" value="1"/>
</dbReference>
<feature type="non-terminal residue" evidence="4">
    <location>
        <position position="901"/>
    </location>
</feature>
<dbReference type="CDD" id="cd00657">
    <property type="entry name" value="Ferritin_like"/>
    <property type="match status" value="1"/>
</dbReference>
<sequence>MEKEGSLLIIGGKGESGSIKDTFITDYVNNDYWYDDTSDGSVDAIVNITNDRITRQLTNRGNFIYSPNIIPLWVINNVYVPPKYAPSIPNIVSLYQTILETQHPVDPENPVIDLVIPERMRNEVQYYRDIRPIFESICKNSWVNEMAQKGHGLDKPGNFLDPVLERKLCDNGDNNKDLRRSILFRVRIPAELATLFEYNGQAYNYFMPPLSGNNGDLNPGDPDTYLTVTREMGGRAICAGNQTTRLHSNDTVDHDLRKPTYSKDDGKTYSFQEMCPNLDLQVKLLNKAALEWCVGGPFYPGIEMTYLAYDKNTFHTEFDFRINSDVIQPGDINAYMALPWQADFNECSTNWWPAQRPDIAIPEENIRELNFVDWTRGFRSDDPNEGVPQWGDMDMVRSWNMLGFIVEKQIPDKNTNAFVEVERGKIYELSIGNITSDFYTLDNLYGILNIALQVELSTIPPYLYAMYSIKPKNNIGDAADAIMYKIRHVAAEEMLHASLVANLITAIGHKPIFYSPDVIPFYPNPLPHFKEGLLMIHLSKADKKNFDTFMKIEEPHSPVNRTPPNHPGLPDPSINFNSIGELYQLIMDLFDKLDKKGEIPYDTQYQLEPGMGYAPSTGTGSDGLIVVKDISEAECAIKLIIDQGEGKPRQADMEKSKEILLGQLEVKLKLKGTIEKAKIQGEIKEDPTFGTIIDGKIIEGIIKVVTSFESEGDRIIERIIEEGKFKVKFENIGEGINFEKSFNTLLTGGNIEENSHYNTFRICKIYAEYASESEYQLWPVIDDPNLSSYTDSKIIATANAFNAAYSYLMILLQYTWRTDNKKEKEKRELVIGGMPALMHGVLRPIATFLAEQPISSDTNAGATFGYYIFTNYSSLKNQLIAAVKEASKAFPDNDKLTTAAN</sequence>
<name>A0A9N9D426_9GLOM</name>
<feature type="domain" description="L-Lysine epsilon oxidase N-terminal" evidence="2">
    <location>
        <begin position="2"/>
        <end position="52"/>
    </location>
</feature>
<organism evidence="4 5">
    <name type="scientific">Acaulospora morrowiae</name>
    <dbReference type="NCBI Taxonomy" id="94023"/>
    <lineage>
        <taxon>Eukaryota</taxon>
        <taxon>Fungi</taxon>
        <taxon>Fungi incertae sedis</taxon>
        <taxon>Mucoromycota</taxon>
        <taxon>Glomeromycotina</taxon>
        <taxon>Glomeromycetes</taxon>
        <taxon>Diversisporales</taxon>
        <taxon>Acaulosporaceae</taxon>
        <taxon>Acaulospora</taxon>
    </lineage>
</organism>
<dbReference type="InterPro" id="IPR009078">
    <property type="entry name" value="Ferritin-like_SF"/>
</dbReference>